<sequence>MVVYEIVPHVGVGAVNLGMSRADARAVMPELRPLLLFDGSVPDGDYRDLAHDNAFQVTYDSPDGKIEFIELGQTAAMGVTFAGQLILSLDADEALGILTAQASYDETDPELGHSYIFPALELSVWRPSVPKDDGDLDGRHFATIGIGVAGYWSAA</sequence>
<name>A0AAU7AWI9_9ACTN</name>
<dbReference type="AlphaFoldDB" id="A0AAU7AWI9"/>
<dbReference type="KEGG" id="parq:DSM112329_02822"/>
<dbReference type="RefSeq" id="WP_354697194.1">
    <property type="nucleotide sequence ID" value="NZ_CP114014.1"/>
</dbReference>
<proteinExistence type="predicted"/>
<accession>A0AAU7AWI9</accession>
<organism evidence="1">
    <name type="scientific">Paraconexibacter sp. AEG42_29</name>
    <dbReference type="NCBI Taxonomy" id="2997339"/>
    <lineage>
        <taxon>Bacteria</taxon>
        <taxon>Bacillati</taxon>
        <taxon>Actinomycetota</taxon>
        <taxon>Thermoleophilia</taxon>
        <taxon>Solirubrobacterales</taxon>
        <taxon>Paraconexibacteraceae</taxon>
        <taxon>Paraconexibacter</taxon>
    </lineage>
</organism>
<dbReference type="EMBL" id="CP114014">
    <property type="protein sequence ID" value="XAY05961.1"/>
    <property type="molecule type" value="Genomic_DNA"/>
</dbReference>
<evidence type="ECO:0000313" key="1">
    <source>
        <dbReference type="EMBL" id="XAY05961.1"/>
    </source>
</evidence>
<protein>
    <submittedName>
        <fullName evidence="1">Uncharacterized protein</fullName>
    </submittedName>
</protein>
<reference evidence="1" key="1">
    <citation type="submission" date="2022-12" db="EMBL/GenBank/DDBJ databases">
        <title>Paraconexibacter alkalitolerans sp. nov. and Baekduia alba sp. nov., isolated from soil and emended description of the genera Paraconexibacter (Chun et al., 2020) and Baekduia (An et al., 2020).</title>
        <authorList>
            <person name="Vieira S."/>
            <person name="Huber K.J."/>
            <person name="Geppert A."/>
            <person name="Wolf J."/>
            <person name="Neumann-Schaal M."/>
            <person name="Muesken M."/>
            <person name="Overmann J."/>
        </authorList>
    </citation>
    <scope>NUCLEOTIDE SEQUENCE</scope>
    <source>
        <strain evidence="1">AEG42_29</strain>
    </source>
</reference>
<gene>
    <name evidence="1" type="ORF">DSM112329_02822</name>
</gene>